<comment type="subcellular location">
    <subcellularLocation>
        <location evidence="2">Mitochondrion</location>
    </subcellularLocation>
</comment>
<keyword evidence="8" id="KW-0093">Biotin biosynthesis</keyword>
<dbReference type="InterPro" id="IPR015424">
    <property type="entry name" value="PyrdxlP-dep_Trfase"/>
</dbReference>
<comment type="similarity">
    <text evidence="4 10">Belongs to the class-III pyridoxal-phosphate-dependent aminotransferase family.</text>
</comment>
<keyword evidence="12" id="KW-1185">Reference proteome</keyword>
<evidence type="ECO:0000256" key="8">
    <source>
        <dbReference type="ARBA" id="ARBA00022756"/>
    </source>
</evidence>
<evidence type="ECO:0000256" key="3">
    <source>
        <dbReference type="ARBA" id="ARBA00004746"/>
    </source>
</evidence>
<dbReference type="PROSITE" id="PS00600">
    <property type="entry name" value="AA_TRANSFER_CLASS_3"/>
    <property type="match status" value="1"/>
</dbReference>
<dbReference type="GO" id="GO:0004141">
    <property type="term" value="F:dethiobiotin synthase activity"/>
    <property type="evidence" value="ECO:0000318"/>
    <property type="project" value="GO_Central"/>
</dbReference>
<feature type="non-terminal residue" evidence="11">
    <location>
        <position position="1"/>
    </location>
</feature>
<dbReference type="CTD" id="6759814"/>
<evidence type="ECO:0000256" key="10">
    <source>
        <dbReference type="RuleBase" id="RU003560"/>
    </source>
</evidence>
<accession>B3SED2</accession>
<keyword evidence="5" id="KW-0032">Aminotransferase</keyword>
<dbReference type="GO" id="GO:0005739">
    <property type="term" value="C:mitochondrion"/>
    <property type="evidence" value="ECO:0000318"/>
    <property type="project" value="GO_Central"/>
</dbReference>
<comment type="cofactor">
    <cofactor evidence="1">
        <name>pyridoxal 5'-phosphate</name>
        <dbReference type="ChEBI" id="CHEBI:597326"/>
    </cofactor>
</comment>
<dbReference type="PANTHER" id="PTHR42684:SF3">
    <property type="entry name" value="ADENOSYLMETHIONINE-8-AMINO-7-OXONONANOATE AMINOTRANSFERASE"/>
    <property type="match status" value="1"/>
</dbReference>
<dbReference type="EMBL" id="DS985432">
    <property type="protein sequence ID" value="EDV18915.1"/>
    <property type="molecule type" value="Genomic_DNA"/>
</dbReference>
<dbReference type="KEGG" id="tad:TRIADDRAFT_34461"/>
<dbReference type="NCBIfam" id="TIGR00508">
    <property type="entry name" value="bioA"/>
    <property type="match status" value="1"/>
</dbReference>
<dbReference type="InterPro" id="IPR005815">
    <property type="entry name" value="BioA"/>
</dbReference>
<dbReference type="OrthoDB" id="10261433at2759"/>
<keyword evidence="7" id="KW-0949">S-adenosyl-L-methionine</keyword>
<name>B3SED2_TRIAD</name>
<dbReference type="Gene3D" id="3.90.1150.10">
    <property type="entry name" value="Aspartate Aminotransferase, domain 1"/>
    <property type="match status" value="1"/>
</dbReference>
<dbReference type="Proteomes" id="UP000009022">
    <property type="component" value="Unassembled WGS sequence"/>
</dbReference>
<evidence type="ECO:0000256" key="2">
    <source>
        <dbReference type="ARBA" id="ARBA00004173"/>
    </source>
</evidence>
<evidence type="ECO:0000313" key="12">
    <source>
        <dbReference type="Proteomes" id="UP000009022"/>
    </source>
</evidence>
<evidence type="ECO:0000256" key="7">
    <source>
        <dbReference type="ARBA" id="ARBA00022691"/>
    </source>
</evidence>
<reference evidence="11 12" key="1">
    <citation type="journal article" date="2008" name="Nature">
        <title>The Trichoplax genome and the nature of placozoans.</title>
        <authorList>
            <person name="Srivastava M."/>
            <person name="Begovic E."/>
            <person name="Chapman J."/>
            <person name="Putnam N.H."/>
            <person name="Hellsten U."/>
            <person name="Kawashima T."/>
            <person name="Kuo A."/>
            <person name="Mitros T."/>
            <person name="Salamov A."/>
            <person name="Carpenter M.L."/>
            <person name="Signorovitch A.Y."/>
            <person name="Moreno M.A."/>
            <person name="Kamm K."/>
            <person name="Grimwood J."/>
            <person name="Schmutz J."/>
            <person name="Shapiro H."/>
            <person name="Grigoriev I.V."/>
            <person name="Buss L.W."/>
            <person name="Schierwater B."/>
            <person name="Dellaporta S.L."/>
            <person name="Rokhsar D.S."/>
        </authorList>
    </citation>
    <scope>NUCLEOTIDE SEQUENCE [LARGE SCALE GENOMIC DNA]</scope>
    <source>
        <strain evidence="11 12">Grell-BS-1999</strain>
    </source>
</reference>
<comment type="pathway">
    <text evidence="3">Cofactor biosynthesis; biotin biosynthesis.</text>
</comment>
<dbReference type="GeneID" id="6759814"/>
<evidence type="ECO:0000313" key="11">
    <source>
        <dbReference type="EMBL" id="EDV18915.1"/>
    </source>
</evidence>
<dbReference type="CDD" id="cd00610">
    <property type="entry name" value="OAT_like"/>
    <property type="match status" value="1"/>
</dbReference>
<dbReference type="FunFam" id="3.40.640.10:FF:000014">
    <property type="entry name" value="Adenosylmethionine-8-amino-7-oxononanoate aminotransferase, probable"/>
    <property type="match status" value="1"/>
</dbReference>
<dbReference type="InterPro" id="IPR015422">
    <property type="entry name" value="PyrdxlP-dep_Trfase_small"/>
</dbReference>
<evidence type="ECO:0000256" key="1">
    <source>
        <dbReference type="ARBA" id="ARBA00001933"/>
    </source>
</evidence>
<dbReference type="STRING" id="10228.B3SED2"/>
<protein>
    <submittedName>
        <fullName evidence="11">Uncharacterized protein</fullName>
    </submittedName>
</protein>
<evidence type="ECO:0000256" key="4">
    <source>
        <dbReference type="ARBA" id="ARBA00008954"/>
    </source>
</evidence>
<dbReference type="RefSeq" id="XP_002118601.1">
    <property type="nucleotide sequence ID" value="XM_002118565.1"/>
</dbReference>
<dbReference type="eggNOG" id="KOG1401">
    <property type="taxonomic scope" value="Eukaryota"/>
</dbReference>
<evidence type="ECO:0000256" key="6">
    <source>
        <dbReference type="ARBA" id="ARBA00022679"/>
    </source>
</evidence>
<organism evidence="11 12">
    <name type="scientific">Trichoplax adhaerens</name>
    <name type="common">Trichoplax reptans</name>
    <dbReference type="NCBI Taxonomy" id="10228"/>
    <lineage>
        <taxon>Eukaryota</taxon>
        <taxon>Metazoa</taxon>
        <taxon>Placozoa</taxon>
        <taxon>Uniplacotomia</taxon>
        <taxon>Trichoplacea</taxon>
        <taxon>Trichoplacidae</taxon>
        <taxon>Trichoplax</taxon>
    </lineage>
</organism>
<dbReference type="InterPro" id="IPR005814">
    <property type="entry name" value="Aminotrans_3"/>
</dbReference>
<dbReference type="GO" id="GO:0009102">
    <property type="term" value="P:biotin biosynthetic process"/>
    <property type="evidence" value="ECO:0000318"/>
    <property type="project" value="GO_Central"/>
</dbReference>
<evidence type="ECO:0000256" key="5">
    <source>
        <dbReference type="ARBA" id="ARBA00022576"/>
    </source>
</evidence>
<dbReference type="Gene3D" id="3.40.640.10">
    <property type="entry name" value="Type I PLP-dependent aspartate aminotransferase-like (Major domain)"/>
    <property type="match status" value="1"/>
</dbReference>
<sequence>DLRHIWHPCSQMKDYEDMDALLIKKANGSYIEMHSGKKIIDAISSWWCKLLGHNHPYIKSKVIEQINKFEHVIFAGTTNEKIVELSERLAARSRNLQKVFYVGDGSCAVEVALKMSLHSRKIKKQHKKNKFIALKNGYHGETVGALSVSDLGIYKNPYDNLLFDVHLISDIPYINSKKDLLWDDCSSYWYKIQEKLEKIKNEVTAIIFEPIVQGAEGMKIYSKDFLVKLRKWASENEIHLIADEIMTGICRTGKFFACEYADIEPDFMCLSKGLTSGWIPFSAAMIKDEIYDIFYNDYSPENSFLHSHTYCGNPIAVSAALATLDVIENDNILAKVDILRK</sequence>
<dbReference type="OMA" id="YTMPPYV"/>
<dbReference type="HOGENOM" id="CLU_016922_4_3_1"/>
<dbReference type="PhylomeDB" id="B3SED2"/>
<dbReference type="AlphaFoldDB" id="B3SED2"/>
<dbReference type="UniPathway" id="UPA00078"/>
<dbReference type="GO" id="GO:0030170">
    <property type="term" value="F:pyridoxal phosphate binding"/>
    <property type="evidence" value="ECO:0007669"/>
    <property type="project" value="InterPro"/>
</dbReference>
<dbReference type="PIRSF" id="PIRSF000521">
    <property type="entry name" value="Transaminase_4ab_Lys_Orn"/>
    <property type="match status" value="1"/>
</dbReference>
<dbReference type="InParanoid" id="B3SED2"/>
<dbReference type="Pfam" id="PF00202">
    <property type="entry name" value="Aminotran_3"/>
    <property type="match status" value="1"/>
</dbReference>
<dbReference type="PANTHER" id="PTHR42684">
    <property type="entry name" value="ADENOSYLMETHIONINE-8-AMINO-7-OXONONANOATE AMINOTRANSFERASE"/>
    <property type="match status" value="1"/>
</dbReference>
<dbReference type="GO" id="GO:0004015">
    <property type="term" value="F:adenosylmethionine-8-amino-7-oxononanoate transaminase activity"/>
    <property type="evidence" value="ECO:0000318"/>
    <property type="project" value="GO_Central"/>
</dbReference>
<dbReference type="InterPro" id="IPR015421">
    <property type="entry name" value="PyrdxlP-dep_Trfase_major"/>
</dbReference>
<proteinExistence type="inferred from homology"/>
<dbReference type="SUPFAM" id="SSF53383">
    <property type="entry name" value="PLP-dependent transferases"/>
    <property type="match status" value="1"/>
</dbReference>
<evidence type="ECO:0000256" key="9">
    <source>
        <dbReference type="ARBA" id="ARBA00022898"/>
    </source>
</evidence>
<keyword evidence="9 10" id="KW-0663">Pyridoxal phosphate</keyword>
<dbReference type="InterPro" id="IPR049704">
    <property type="entry name" value="Aminotrans_3_PPA_site"/>
</dbReference>
<keyword evidence="6" id="KW-0808">Transferase</keyword>
<gene>
    <name evidence="11" type="ORF">TRIADDRAFT_34461</name>
</gene>